<dbReference type="InterPro" id="IPR029058">
    <property type="entry name" value="AB_hydrolase_fold"/>
</dbReference>
<dbReference type="EMBL" id="SEOL01000014">
    <property type="protein sequence ID" value="MBL0849406.1"/>
    <property type="molecule type" value="Genomic_DNA"/>
</dbReference>
<evidence type="ECO:0000313" key="3">
    <source>
        <dbReference type="Proteomes" id="UP000736856"/>
    </source>
</evidence>
<evidence type="ECO:0000313" key="2">
    <source>
        <dbReference type="EMBL" id="MBL0849406.1"/>
    </source>
</evidence>
<comment type="caution">
    <text evidence="2">The sequence shown here is derived from an EMBL/GenBank/DDBJ whole genome shotgun (WGS) entry which is preliminary data.</text>
</comment>
<dbReference type="InterPro" id="IPR000073">
    <property type="entry name" value="AB_hydrolase_1"/>
</dbReference>
<dbReference type="PANTHER" id="PTHR43798">
    <property type="entry name" value="MONOACYLGLYCEROL LIPASE"/>
    <property type="match status" value="1"/>
</dbReference>
<dbReference type="AlphaFoldDB" id="A0A937AL39"/>
<organism evidence="2 3">
    <name type="scientific">Candidatus Liberibacter ctenarytainae</name>
    <dbReference type="NCBI Taxonomy" id="2020335"/>
    <lineage>
        <taxon>Bacteria</taxon>
        <taxon>Pseudomonadati</taxon>
        <taxon>Pseudomonadota</taxon>
        <taxon>Alphaproteobacteria</taxon>
        <taxon>Hyphomicrobiales</taxon>
        <taxon>Rhizobiaceae</taxon>
        <taxon>Liberibacter</taxon>
    </lineage>
</organism>
<dbReference type="PANTHER" id="PTHR43798:SF33">
    <property type="entry name" value="HYDROLASE, PUTATIVE (AFU_ORTHOLOGUE AFUA_2G14860)-RELATED"/>
    <property type="match status" value="1"/>
</dbReference>
<proteinExistence type="predicted"/>
<dbReference type="GO" id="GO:0047372">
    <property type="term" value="F:monoacylglycerol lipase activity"/>
    <property type="evidence" value="ECO:0007669"/>
    <property type="project" value="TreeGrafter"/>
</dbReference>
<dbReference type="Proteomes" id="UP000736856">
    <property type="component" value="Unassembled WGS sequence"/>
</dbReference>
<dbReference type="InterPro" id="IPR050266">
    <property type="entry name" value="AB_hydrolase_sf"/>
</dbReference>
<name>A0A937AL39_9HYPH</name>
<gene>
    <name evidence="2" type="ORF">EU981_04965</name>
</gene>
<dbReference type="GO" id="GO:0016020">
    <property type="term" value="C:membrane"/>
    <property type="evidence" value="ECO:0007669"/>
    <property type="project" value="TreeGrafter"/>
</dbReference>
<dbReference type="Pfam" id="PF00561">
    <property type="entry name" value="Abhydrolase_1"/>
    <property type="match status" value="1"/>
</dbReference>
<reference evidence="2" key="1">
    <citation type="submission" date="2019-02" db="EMBL/GenBank/DDBJ databases">
        <title>A novel Candidatus Liberibacter species associated with the New Zealand native fuchsia psyllid, Ctenarytaina fuchsiae.</title>
        <authorList>
            <person name="Thompson S.M."/>
            <person name="Jorgensen N."/>
            <person name="David C."/>
            <person name="Bulman S.R."/>
            <person name="Smith G.R."/>
        </authorList>
    </citation>
    <scope>NUCLEOTIDE SEQUENCE</scope>
    <source>
        <strain evidence="2">Oxford</strain>
    </source>
</reference>
<evidence type="ECO:0000259" key="1">
    <source>
        <dbReference type="Pfam" id="PF00561"/>
    </source>
</evidence>
<keyword evidence="2" id="KW-0378">Hydrolase</keyword>
<sequence length="258" mass="28773">MMFHSWRNFQLAFVDEGDKLAPVILLLHGFTSSLKINWIFSGWIQFLCDQGFRVVALDNLGHGNSDKPHDPFDYKLVFMAADAASLLDFLGIGKAHVIGYSMGARIACSMAMFYPSYIDSLVLGGVGSGLYDPNVIDWDPIVKSFLCPSINDVQSPLGKKFRQFAENVPGNDLRALASCLAMTRALFDQEDLKHIDVPTLISVGSKDEIAGSPQELLSLMPHGQYLNIYHRDHMLAVGDKQFKQGVMDFYSRINHQPQ</sequence>
<dbReference type="GO" id="GO:0046464">
    <property type="term" value="P:acylglycerol catabolic process"/>
    <property type="evidence" value="ECO:0007669"/>
    <property type="project" value="TreeGrafter"/>
</dbReference>
<accession>A0A937AL39</accession>
<dbReference type="PRINTS" id="PR00111">
    <property type="entry name" value="ABHYDROLASE"/>
</dbReference>
<feature type="domain" description="AB hydrolase-1" evidence="1">
    <location>
        <begin position="22"/>
        <end position="126"/>
    </location>
</feature>
<dbReference type="SUPFAM" id="SSF53474">
    <property type="entry name" value="alpha/beta-Hydrolases"/>
    <property type="match status" value="1"/>
</dbReference>
<dbReference type="Gene3D" id="3.40.50.1820">
    <property type="entry name" value="alpha/beta hydrolase"/>
    <property type="match status" value="1"/>
</dbReference>
<protein>
    <submittedName>
        <fullName evidence="2">Alpha/beta hydrolase</fullName>
    </submittedName>
</protein>